<dbReference type="EMBL" id="JBHUEQ010000004">
    <property type="protein sequence ID" value="MFD1744702.1"/>
    <property type="molecule type" value="Genomic_DNA"/>
</dbReference>
<evidence type="ECO:0000313" key="4">
    <source>
        <dbReference type="Proteomes" id="UP001597322"/>
    </source>
</evidence>
<organism evidence="3 4">
    <name type="scientific">Rhizobium helianthi</name>
    <dbReference type="NCBI Taxonomy" id="1132695"/>
    <lineage>
        <taxon>Bacteria</taxon>
        <taxon>Pseudomonadati</taxon>
        <taxon>Pseudomonadota</taxon>
        <taxon>Alphaproteobacteria</taxon>
        <taxon>Hyphomicrobiales</taxon>
        <taxon>Rhizobiaceae</taxon>
        <taxon>Rhizobium/Agrobacterium group</taxon>
        <taxon>Rhizobium</taxon>
    </lineage>
</organism>
<dbReference type="InterPro" id="IPR011335">
    <property type="entry name" value="Restrct_endonuc-II-like"/>
</dbReference>
<dbReference type="InterPro" id="IPR003509">
    <property type="entry name" value="UPF0102_YraN-like"/>
</dbReference>
<dbReference type="HAMAP" id="MF_00048">
    <property type="entry name" value="UPF0102"/>
    <property type="match status" value="1"/>
</dbReference>
<name>A0ABW4M0T8_9HYPH</name>
<dbReference type="RefSeq" id="WP_377396999.1">
    <property type="nucleotide sequence ID" value="NZ_JBHUEQ010000004.1"/>
</dbReference>
<dbReference type="PANTHER" id="PTHR34039">
    <property type="entry name" value="UPF0102 PROTEIN YRAN"/>
    <property type="match status" value="1"/>
</dbReference>
<dbReference type="Proteomes" id="UP001597322">
    <property type="component" value="Unassembled WGS sequence"/>
</dbReference>
<dbReference type="NCBIfam" id="NF009151">
    <property type="entry name" value="PRK12497.1-5"/>
    <property type="match status" value="1"/>
</dbReference>
<dbReference type="InterPro" id="IPR011856">
    <property type="entry name" value="tRNA_endonuc-like_dom_sf"/>
</dbReference>
<dbReference type="Pfam" id="PF02021">
    <property type="entry name" value="UPF0102"/>
    <property type="match status" value="1"/>
</dbReference>
<protein>
    <recommendedName>
        <fullName evidence="2">UPF0102 protein ACFSE1_04435</fullName>
    </recommendedName>
</protein>
<evidence type="ECO:0000256" key="2">
    <source>
        <dbReference type="HAMAP-Rule" id="MF_00048"/>
    </source>
</evidence>
<dbReference type="SUPFAM" id="SSF52980">
    <property type="entry name" value="Restriction endonuclease-like"/>
    <property type="match status" value="1"/>
</dbReference>
<accession>A0ABW4M0T8</accession>
<reference evidence="4" key="1">
    <citation type="journal article" date="2019" name="Int. J. Syst. Evol. Microbiol.">
        <title>The Global Catalogue of Microorganisms (GCM) 10K type strain sequencing project: providing services to taxonomists for standard genome sequencing and annotation.</title>
        <authorList>
            <consortium name="The Broad Institute Genomics Platform"/>
            <consortium name="The Broad Institute Genome Sequencing Center for Infectious Disease"/>
            <person name="Wu L."/>
            <person name="Ma J."/>
        </authorList>
    </citation>
    <scope>NUCLEOTIDE SEQUENCE [LARGE SCALE GENOMIC DNA]</scope>
    <source>
        <strain evidence="4">CG52</strain>
    </source>
</reference>
<dbReference type="Gene3D" id="3.40.1350.10">
    <property type="match status" value="1"/>
</dbReference>
<dbReference type="PANTHER" id="PTHR34039:SF1">
    <property type="entry name" value="UPF0102 PROTEIN YRAN"/>
    <property type="match status" value="1"/>
</dbReference>
<keyword evidence="4" id="KW-1185">Reference proteome</keyword>
<evidence type="ECO:0000256" key="1">
    <source>
        <dbReference type="ARBA" id="ARBA00006738"/>
    </source>
</evidence>
<gene>
    <name evidence="3" type="ORF">ACFSE1_04435</name>
</gene>
<evidence type="ECO:0000313" key="3">
    <source>
        <dbReference type="EMBL" id="MFD1744702.1"/>
    </source>
</evidence>
<proteinExistence type="inferred from homology"/>
<comment type="similarity">
    <text evidence="1 2">Belongs to the UPF0102 family.</text>
</comment>
<comment type="caution">
    <text evidence="3">The sequence shown here is derived from an EMBL/GenBank/DDBJ whole genome shotgun (WGS) entry which is preliminary data.</text>
</comment>
<sequence>MKARFRNRKHAERRGRWSEYWAALFLMAKGYRILNLRYKTRSGEIDLVARKGSLVIFVEVKARQHLQGALDAVSFRSQNRIRAASDHWMSRRKDAATLSQRYDIIAVLPWRFPRHFVDAF</sequence>